<accession>A0A258HIW6</accession>
<sequence length="116" mass="12621">MVKALNDLQPDSGDLINDAYEAAIDFGAHPNPRSIFPHVRAGDKDDYYVVRLITLYSTDQFEAKRALLAAVEYGIAIAIVGIRAKATASQELADKLNGVIDLRDSLEAEIRMMAAG</sequence>
<protein>
    <submittedName>
        <fullName evidence="1">Uncharacterized protein</fullName>
    </submittedName>
</protein>
<reference evidence="1 2" key="1">
    <citation type="submission" date="2017-03" db="EMBL/GenBank/DDBJ databases">
        <title>Lifting the veil on microbial sulfur biogeochemistry in mining wastewaters.</title>
        <authorList>
            <person name="Kantor R.S."/>
            <person name="Colenbrander Nelson T."/>
            <person name="Marshall S."/>
            <person name="Bennett D."/>
            <person name="Apte S."/>
            <person name="Camacho D."/>
            <person name="Thomas B.C."/>
            <person name="Warren L.A."/>
            <person name="Banfield J.F."/>
        </authorList>
    </citation>
    <scope>NUCLEOTIDE SEQUENCE [LARGE SCALE GENOMIC DNA]</scope>
    <source>
        <strain evidence="1">32-68-21</strain>
    </source>
</reference>
<name>A0A258HIW6_9CAUL</name>
<dbReference type="Proteomes" id="UP000216147">
    <property type="component" value="Unassembled WGS sequence"/>
</dbReference>
<organism evidence="1 2">
    <name type="scientific">Brevundimonas subvibrioides</name>
    <dbReference type="NCBI Taxonomy" id="74313"/>
    <lineage>
        <taxon>Bacteria</taxon>
        <taxon>Pseudomonadati</taxon>
        <taxon>Pseudomonadota</taxon>
        <taxon>Alphaproteobacteria</taxon>
        <taxon>Caulobacterales</taxon>
        <taxon>Caulobacteraceae</taxon>
        <taxon>Brevundimonas</taxon>
    </lineage>
</organism>
<dbReference type="EMBL" id="NCEQ01000007">
    <property type="protein sequence ID" value="OYX56921.1"/>
    <property type="molecule type" value="Genomic_DNA"/>
</dbReference>
<evidence type="ECO:0000313" key="1">
    <source>
        <dbReference type="EMBL" id="OYX56921.1"/>
    </source>
</evidence>
<evidence type="ECO:0000313" key="2">
    <source>
        <dbReference type="Proteomes" id="UP000216147"/>
    </source>
</evidence>
<gene>
    <name evidence="1" type="ORF">B7Y86_09245</name>
</gene>
<dbReference type="AlphaFoldDB" id="A0A258HIW6"/>
<comment type="caution">
    <text evidence="1">The sequence shown here is derived from an EMBL/GenBank/DDBJ whole genome shotgun (WGS) entry which is preliminary data.</text>
</comment>
<proteinExistence type="predicted"/>